<name>A0ABP1PWH8_9HEXA</name>
<comment type="cofactor">
    <cofactor evidence="1">
        <name>Zn(2+)</name>
        <dbReference type="ChEBI" id="CHEBI:29105"/>
    </cofactor>
</comment>
<sequence length="749" mass="86643">MKWDLKKLGIFVPLLVFCFIGLTSSKRHSRKTEGNFAEWQKRYLEKIQLLAREGGLEEEYWKGITKFDKDVCYTLDCLKSALEFMTATNFTVEPCNHDTWLDFVCARRVHGPDNINQPERLMKLTNLQTQKILNGKSSARQDEFLLKEAQTYYYQCRNKALQDKKDVKTVLDFLSQNYGDWPILTNRDPGEKFKWAEMVADLNKIERYGFKPLIFQVQMPNEGEGSHIKLGMGQAYFLTSGADYDSFFRRVQRYAEIKKPYRSAMLRNMLEFLSNINAASVGLSVEEKITVEKLQQASDASFKKKNLAKESNINWLQFFQRVFNGSDIEISPETVVSLRLNNVINVLQRIWLNDEKAIANALNFQFATVLLQESTVLLDDLNTFKCTEEPGSREGICLERTKELFGYSLGKTYLKVYYDEAKSTPAIEELMSKIQQGYIDVIDENEWMQDKTKEYLKDKIRHMKTYITQPDWLKKRNSLKRFYGQLNASSNAESSYPLNFLAINNWSVGKKRSHAHKIAQMTSFKDAKDYTIYDVEWSRYLGTVQAQFHKGINEARIEGGIVQAPLFNANAPGFMNFGGLGMVLAHEIGHSFDRLGRQYNKDGEKGEFWDKVSQQKYKEWVLKIADDYGKEAHQTSETSAETINPAQTIDEDISDILGVYISYHSYQEYLKELEAEGKHEKVLPGLQKFKPSQLFYMKYANMWCDNKDIQDKYRDMLSDHSSGNTRATLPLRRSVQFAETFGCDLPAST</sequence>
<dbReference type="InterPro" id="IPR000718">
    <property type="entry name" value="Peptidase_M13"/>
</dbReference>
<evidence type="ECO:0000256" key="1">
    <source>
        <dbReference type="ARBA" id="ARBA00001947"/>
    </source>
</evidence>
<dbReference type="InterPro" id="IPR024079">
    <property type="entry name" value="MetalloPept_cat_dom_sf"/>
</dbReference>
<comment type="subcellular location">
    <subcellularLocation>
        <location evidence="2">Cell membrane</location>
        <topology evidence="2">Single-pass type II membrane protein</topology>
    </subcellularLocation>
</comment>
<dbReference type="Pfam" id="PF05649">
    <property type="entry name" value="Peptidase_M13_N"/>
    <property type="match status" value="1"/>
</dbReference>
<evidence type="ECO:0000256" key="5">
    <source>
        <dbReference type="ARBA" id="ARBA00022723"/>
    </source>
</evidence>
<evidence type="ECO:0000259" key="9">
    <source>
        <dbReference type="Pfam" id="PF01431"/>
    </source>
</evidence>
<dbReference type="Proteomes" id="UP001642540">
    <property type="component" value="Unassembled WGS sequence"/>
</dbReference>
<dbReference type="Gene3D" id="1.10.1380.10">
    <property type="entry name" value="Neutral endopeptidase , domain2"/>
    <property type="match status" value="1"/>
</dbReference>
<comment type="caution">
    <text evidence="11">The sequence shown here is derived from an EMBL/GenBank/DDBJ whole genome shotgun (WGS) entry which is preliminary data.</text>
</comment>
<reference evidence="11 12" key="1">
    <citation type="submission" date="2024-08" db="EMBL/GenBank/DDBJ databases">
        <authorList>
            <person name="Cucini C."/>
            <person name="Frati F."/>
        </authorList>
    </citation>
    <scope>NUCLEOTIDE SEQUENCE [LARGE SCALE GENOMIC DNA]</scope>
</reference>
<keyword evidence="7" id="KW-0862">Zinc</keyword>
<comment type="similarity">
    <text evidence="3">Belongs to the peptidase M13 family.</text>
</comment>
<evidence type="ECO:0000313" key="11">
    <source>
        <dbReference type="EMBL" id="CAL8073339.1"/>
    </source>
</evidence>
<evidence type="ECO:0008006" key="13">
    <source>
        <dbReference type="Google" id="ProtNLM"/>
    </source>
</evidence>
<keyword evidence="4" id="KW-0645">Protease</keyword>
<evidence type="ECO:0000313" key="12">
    <source>
        <dbReference type="Proteomes" id="UP001642540"/>
    </source>
</evidence>
<dbReference type="InterPro" id="IPR042089">
    <property type="entry name" value="Peptidase_M13_dom_2"/>
</dbReference>
<keyword evidence="8" id="KW-0482">Metalloprotease</keyword>
<dbReference type="PROSITE" id="PS51885">
    <property type="entry name" value="NEPRILYSIN"/>
    <property type="match status" value="1"/>
</dbReference>
<feature type="domain" description="Peptidase M13 N-terminal" evidence="10">
    <location>
        <begin position="121"/>
        <end position="468"/>
    </location>
</feature>
<dbReference type="PRINTS" id="PR00786">
    <property type="entry name" value="NEPRILYSIN"/>
</dbReference>
<keyword evidence="5" id="KW-0479">Metal-binding</keyword>
<dbReference type="EMBL" id="CAXLJM020000007">
    <property type="protein sequence ID" value="CAL8073339.1"/>
    <property type="molecule type" value="Genomic_DNA"/>
</dbReference>
<evidence type="ECO:0000256" key="3">
    <source>
        <dbReference type="ARBA" id="ARBA00007357"/>
    </source>
</evidence>
<evidence type="ECO:0000256" key="7">
    <source>
        <dbReference type="ARBA" id="ARBA00022833"/>
    </source>
</evidence>
<evidence type="ECO:0000256" key="6">
    <source>
        <dbReference type="ARBA" id="ARBA00022801"/>
    </source>
</evidence>
<dbReference type="CDD" id="cd08662">
    <property type="entry name" value="M13"/>
    <property type="match status" value="1"/>
</dbReference>
<accession>A0ABP1PWH8</accession>
<dbReference type="InterPro" id="IPR008753">
    <property type="entry name" value="Peptidase_M13_N"/>
</dbReference>
<protein>
    <recommendedName>
        <fullName evidence="13">Endothelin-converting enzyme 1</fullName>
    </recommendedName>
</protein>
<organism evidence="11 12">
    <name type="scientific">Orchesella dallaii</name>
    <dbReference type="NCBI Taxonomy" id="48710"/>
    <lineage>
        <taxon>Eukaryota</taxon>
        <taxon>Metazoa</taxon>
        <taxon>Ecdysozoa</taxon>
        <taxon>Arthropoda</taxon>
        <taxon>Hexapoda</taxon>
        <taxon>Collembola</taxon>
        <taxon>Entomobryomorpha</taxon>
        <taxon>Entomobryoidea</taxon>
        <taxon>Orchesellidae</taxon>
        <taxon>Orchesellinae</taxon>
        <taxon>Orchesella</taxon>
    </lineage>
</organism>
<proteinExistence type="inferred from homology"/>
<keyword evidence="12" id="KW-1185">Reference proteome</keyword>
<evidence type="ECO:0000259" key="10">
    <source>
        <dbReference type="Pfam" id="PF05649"/>
    </source>
</evidence>
<dbReference type="Gene3D" id="3.40.390.10">
    <property type="entry name" value="Collagenase (Catalytic Domain)"/>
    <property type="match status" value="1"/>
</dbReference>
<evidence type="ECO:0000256" key="4">
    <source>
        <dbReference type="ARBA" id="ARBA00022670"/>
    </source>
</evidence>
<keyword evidence="6" id="KW-0378">Hydrolase</keyword>
<gene>
    <name evidence="11" type="ORF">ODALV1_LOCUS2585</name>
</gene>
<dbReference type="InterPro" id="IPR018497">
    <property type="entry name" value="Peptidase_M13_C"/>
</dbReference>
<dbReference type="PANTHER" id="PTHR11733">
    <property type="entry name" value="ZINC METALLOPROTEASE FAMILY M13 NEPRILYSIN-RELATED"/>
    <property type="match status" value="1"/>
</dbReference>
<dbReference type="PANTHER" id="PTHR11733:SF240">
    <property type="entry name" value="GH14155P-RELATED"/>
    <property type="match status" value="1"/>
</dbReference>
<dbReference type="Pfam" id="PF01431">
    <property type="entry name" value="Peptidase_M13"/>
    <property type="match status" value="1"/>
</dbReference>
<dbReference type="SUPFAM" id="SSF55486">
    <property type="entry name" value="Metalloproteases ('zincins'), catalytic domain"/>
    <property type="match status" value="1"/>
</dbReference>
<feature type="domain" description="Peptidase M13 C-terminal" evidence="9">
    <location>
        <begin position="556"/>
        <end position="744"/>
    </location>
</feature>
<evidence type="ECO:0000256" key="2">
    <source>
        <dbReference type="ARBA" id="ARBA00004401"/>
    </source>
</evidence>
<evidence type="ECO:0000256" key="8">
    <source>
        <dbReference type="ARBA" id="ARBA00023049"/>
    </source>
</evidence>